<dbReference type="EMBL" id="JNBS01000340">
    <property type="protein sequence ID" value="OQS06485.1"/>
    <property type="molecule type" value="Genomic_DNA"/>
</dbReference>
<feature type="transmembrane region" description="Helical" evidence="6">
    <location>
        <begin position="845"/>
        <end position="864"/>
    </location>
</feature>
<dbReference type="InterPro" id="IPR008972">
    <property type="entry name" value="Cupredoxin"/>
</dbReference>
<comment type="subcellular location">
    <subcellularLocation>
        <location evidence="1">Membrane</location>
        <topology evidence="1">Multi-pass membrane protein</topology>
    </subcellularLocation>
</comment>
<feature type="transmembrane region" description="Helical" evidence="6">
    <location>
        <begin position="608"/>
        <end position="630"/>
    </location>
</feature>
<accession>A0A1W0A8C8</accession>
<dbReference type="InterPro" id="IPR011707">
    <property type="entry name" value="Cu-oxidase-like_N"/>
</dbReference>
<evidence type="ECO:0000313" key="10">
    <source>
        <dbReference type="EMBL" id="OQS06485.1"/>
    </source>
</evidence>
<dbReference type="Pfam" id="PF02535">
    <property type="entry name" value="Zip"/>
    <property type="match status" value="1"/>
</dbReference>
<dbReference type="InterPro" id="IPR003689">
    <property type="entry name" value="ZIP"/>
</dbReference>
<evidence type="ECO:0000256" key="1">
    <source>
        <dbReference type="ARBA" id="ARBA00004141"/>
    </source>
</evidence>
<name>A0A1W0A8C8_9STRA</name>
<dbReference type="GO" id="GO:0005507">
    <property type="term" value="F:copper ion binding"/>
    <property type="evidence" value="ECO:0007669"/>
    <property type="project" value="InterPro"/>
</dbReference>
<keyword evidence="3 6" id="KW-0812">Transmembrane</keyword>
<proteinExistence type="inferred from homology"/>
<feature type="domain" description="Plastocyanin-like" evidence="9">
    <location>
        <begin position="137"/>
        <end position="206"/>
    </location>
</feature>
<feature type="chain" id="PRO_5012235546" evidence="7">
    <location>
        <begin position="17"/>
        <end position="903"/>
    </location>
</feature>
<dbReference type="GO" id="GO:0046873">
    <property type="term" value="F:metal ion transmembrane transporter activity"/>
    <property type="evidence" value="ECO:0007669"/>
    <property type="project" value="InterPro"/>
</dbReference>
<evidence type="ECO:0000256" key="3">
    <source>
        <dbReference type="ARBA" id="ARBA00022692"/>
    </source>
</evidence>
<dbReference type="CDD" id="cd13844">
    <property type="entry name" value="CuRO_1_BOD_CotA_like"/>
    <property type="match status" value="1"/>
</dbReference>
<feature type="transmembrane region" description="Helical" evidence="6">
    <location>
        <begin position="755"/>
        <end position="779"/>
    </location>
</feature>
<dbReference type="PANTHER" id="PTHR48267:SF1">
    <property type="entry name" value="BILIRUBIN OXIDASE"/>
    <property type="match status" value="1"/>
</dbReference>
<dbReference type="SUPFAM" id="SSF49503">
    <property type="entry name" value="Cupredoxins"/>
    <property type="match status" value="3"/>
</dbReference>
<dbReference type="OrthoDB" id="262547at2759"/>
<dbReference type="Pfam" id="PF07732">
    <property type="entry name" value="Cu-oxidase_3"/>
    <property type="match status" value="1"/>
</dbReference>
<evidence type="ECO:0000313" key="11">
    <source>
        <dbReference type="Proteomes" id="UP000243217"/>
    </source>
</evidence>
<feature type="transmembrane region" description="Helical" evidence="6">
    <location>
        <begin position="817"/>
        <end position="839"/>
    </location>
</feature>
<dbReference type="InterPro" id="IPR045087">
    <property type="entry name" value="Cu-oxidase_fam"/>
</dbReference>
<evidence type="ECO:0000256" key="2">
    <source>
        <dbReference type="ARBA" id="ARBA00010609"/>
    </source>
</evidence>
<feature type="domain" description="Plastocyanin-like" evidence="8">
    <location>
        <begin position="428"/>
        <end position="548"/>
    </location>
</feature>
<evidence type="ECO:0000259" key="8">
    <source>
        <dbReference type="Pfam" id="PF07731"/>
    </source>
</evidence>
<organism evidence="10 11">
    <name type="scientific">Thraustotheca clavata</name>
    <dbReference type="NCBI Taxonomy" id="74557"/>
    <lineage>
        <taxon>Eukaryota</taxon>
        <taxon>Sar</taxon>
        <taxon>Stramenopiles</taxon>
        <taxon>Oomycota</taxon>
        <taxon>Saprolegniomycetes</taxon>
        <taxon>Saprolegniales</taxon>
        <taxon>Achlyaceae</taxon>
        <taxon>Thraustotheca</taxon>
    </lineage>
</organism>
<dbReference type="Gene3D" id="2.60.40.420">
    <property type="entry name" value="Cupredoxins - blue copper proteins"/>
    <property type="match status" value="3"/>
</dbReference>
<dbReference type="GO" id="GO:0016020">
    <property type="term" value="C:membrane"/>
    <property type="evidence" value="ECO:0007669"/>
    <property type="project" value="UniProtKB-SubCell"/>
</dbReference>
<dbReference type="Pfam" id="PF07731">
    <property type="entry name" value="Cu-oxidase_2"/>
    <property type="match status" value="1"/>
</dbReference>
<evidence type="ECO:0000259" key="9">
    <source>
        <dbReference type="Pfam" id="PF07732"/>
    </source>
</evidence>
<feature type="transmembrane region" description="Helical" evidence="6">
    <location>
        <begin position="572"/>
        <end position="596"/>
    </location>
</feature>
<reference evidence="10 11" key="1">
    <citation type="journal article" date="2014" name="Genome Biol. Evol.">
        <title>The secreted proteins of Achlya hypogyna and Thraustotheca clavata identify the ancestral oomycete secretome and reveal gene acquisitions by horizontal gene transfer.</title>
        <authorList>
            <person name="Misner I."/>
            <person name="Blouin N."/>
            <person name="Leonard G."/>
            <person name="Richards T.A."/>
            <person name="Lane C.E."/>
        </authorList>
    </citation>
    <scope>NUCLEOTIDE SEQUENCE [LARGE SCALE GENOMIC DNA]</scope>
    <source>
        <strain evidence="10 11">ATCC 34112</strain>
    </source>
</reference>
<dbReference type="InterPro" id="IPR011706">
    <property type="entry name" value="Cu-oxidase_C"/>
</dbReference>
<keyword evidence="7" id="KW-0732">Signal</keyword>
<feature type="transmembrane region" description="Helical" evidence="6">
    <location>
        <begin position="785"/>
        <end position="810"/>
    </location>
</feature>
<evidence type="ECO:0000256" key="7">
    <source>
        <dbReference type="SAM" id="SignalP"/>
    </source>
</evidence>
<sequence>MMKFAFVLATLSVLEAATTEPPKITSGELLYKDWKPYSTPLVIPDVIDMRQGGSLEMNIGETTHTWQNGVPASRVYGYGKVGGNLTTPGPTILVNKSVPIQVTWNNVLGMSTHLLSNYIDSSLLHSESACFPNCGIPVSTHIHGLETPPKYDGLPHYSIYKNQSYTAIYNNSQSSSTKLYHDHAIGLSRLNMWAGLTGMYIIQDPELEKKFNFDKITVDVPLMISDKLFDPSGKLMYTSVVTCPVPGSVWMPESFGSVNTVNGVVQPYLEVPPQQVRFRLVNLANARNYNFTLPFADKCTLIATDAGFVQEPKPLNSTGFKLYSLERVELICDFSSFTNGTKFDIEDISSDADSSYDYDNKIMQIHVVAAKNPSSSITIPTSLNKLKDLQELYKSTNGKLRTITLGEMESMDQCPTTLMITQYQQVSNVSMVHNKLFCTRGKVEKWQFKNPTDDVHPFHWHLVKAQCGPDDKSINKNELKDVVVIPNADLSDQLAITQVCYVACTPDEFLLEGSSRAATDFGFSTDEPYLAHCHIMEHEDNSMMAWFQLTDVDDSHAIDDGTVANPNEITGMVIGTAIGMSILGGFATTLSVLVLSIPRLNFLAGDKALAMTFALSAGVMLFIALVDLFLESIEKFKGAYAVGGNVDLEAIEHGLAPAGSVAPTCDKTCAGLAWLSTVGCFYGGVLIVIFIEFVVHRVFDYHAKDLANIGHTHEAQAVLEDAQSPVDATFQKHNHEIHNNAEVEQDEKRNDYRRAGALTGIAIAIHNFPEGLALFVASLQGLKTGIVLAIGIILHNFPEGIAIAAPVYYATNSKKQAFLWTGLSGIAQPCGAFIGWATISGGVTPLLSGILYSMVSGMLVCIAVKELLPGAFKFGGANFTFSFLGGFFIMAVSLICLQFVGTS</sequence>
<feature type="transmembrane region" description="Helical" evidence="6">
    <location>
        <begin position="672"/>
        <end position="695"/>
    </location>
</feature>
<evidence type="ECO:0000256" key="6">
    <source>
        <dbReference type="SAM" id="Phobius"/>
    </source>
</evidence>
<dbReference type="PANTHER" id="PTHR48267">
    <property type="entry name" value="CUPREDOXIN SUPERFAMILY PROTEIN"/>
    <property type="match status" value="1"/>
</dbReference>
<dbReference type="AlphaFoldDB" id="A0A1W0A8C8"/>
<comment type="caution">
    <text evidence="10">The sequence shown here is derived from an EMBL/GenBank/DDBJ whole genome shotgun (WGS) entry which is preliminary data.</text>
</comment>
<evidence type="ECO:0000256" key="5">
    <source>
        <dbReference type="ARBA" id="ARBA00023136"/>
    </source>
</evidence>
<comment type="similarity">
    <text evidence="2">Belongs to the multicopper oxidase family.</text>
</comment>
<keyword evidence="11" id="KW-1185">Reference proteome</keyword>
<feature type="transmembrane region" description="Helical" evidence="6">
    <location>
        <begin position="876"/>
        <end position="900"/>
    </location>
</feature>
<gene>
    <name evidence="10" type="ORF">THRCLA_01480</name>
</gene>
<keyword evidence="5 6" id="KW-0472">Membrane</keyword>
<protein>
    <submittedName>
        <fullName evidence="10">Zinc (Zn2)-Iron (Fe2) Permease (ZIP) Family</fullName>
    </submittedName>
</protein>
<dbReference type="Proteomes" id="UP000243217">
    <property type="component" value="Unassembled WGS sequence"/>
</dbReference>
<keyword evidence="4 6" id="KW-1133">Transmembrane helix</keyword>
<evidence type="ECO:0000256" key="4">
    <source>
        <dbReference type="ARBA" id="ARBA00022989"/>
    </source>
</evidence>
<dbReference type="GO" id="GO:0016491">
    <property type="term" value="F:oxidoreductase activity"/>
    <property type="evidence" value="ECO:0007669"/>
    <property type="project" value="InterPro"/>
</dbReference>
<feature type="signal peptide" evidence="7">
    <location>
        <begin position="1"/>
        <end position="16"/>
    </location>
</feature>
<dbReference type="STRING" id="74557.A0A1W0A8C8"/>